<dbReference type="Proteomes" id="UP000189970">
    <property type="component" value="Unassembled WGS sequence"/>
</dbReference>
<evidence type="ECO:0000313" key="1">
    <source>
        <dbReference type="EMBL" id="OPF86941.1"/>
    </source>
</evidence>
<accession>A0A1V4DET4</accession>
<sequence length="145" mass="17343">MNNYYNNSLNYLKKNFTIQNFPLDLFPDFHVEHLQNKVINNPLNQIYNLKKEDIQLECFSITNLTTENIYINPKKSNYFELFLNDDAENIILYVILEKTIGCIESNSDRLFCKLLMAMKPNEKDLNNEHVFTMFQNIERTIKDIY</sequence>
<reference evidence="1 2" key="1">
    <citation type="submission" date="2017-02" db="EMBL/GenBank/DDBJ databases">
        <title>Vagococcus cremeus sp. nov., isolated from the small intestine of a marten, Martes flavigula.</title>
        <authorList>
            <person name="Tak E.J."/>
            <person name="Bae J.-W."/>
        </authorList>
    </citation>
    <scope>NUCLEOTIDE SEQUENCE [LARGE SCALE GENOMIC DNA]</scope>
    <source>
        <strain evidence="1 2">D7T301</strain>
    </source>
</reference>
<keyword evidence="2" id="KW-1185">Reference proteome</keyword>
<evidence type="ECO:0000313" key="2">
    <source>
        <dbReference type="Proteomes" id="UP000189970"/>
    </source>
</evidence>
<name>A0A1V4DET4_9ENTE</name>
<dbReference type="AlphaFoldDB" id="A0A1V4DET4"/>
<comment type="caution">
    <text evidence="1">The sequence shown here is derived from an EMBL/GenBank/DDBJ whole genome shotgun (WGS) entry which is preliminary data.</text>
</comment>
<dbReference type="EMBL" id="MVAB01000001">
    <property type="protein sequence ID" value="OPF86941.1"/>
    <property type="molecule type" value="Genomic_DNA"/>
</dbReference>
<organism evidence="1 2">
    <name type="scientific">Vagococcus martis</name>
    <dbReference type="NCBI Taxonomy" id="1768210"/>
    <lineage>
        <taxon>Bacteria</taxon>
        <taxon>Bacillati</taxon>
        <taxon>Bacillota</taxon>
        <taxon>Bacilli</taxon>
        <taxon>Lactobacillales</taxon>
        <taxon>Enterococcaceae</taxon>
        <taxon>Vagococcus</taxon>
    </lineage>
</organism>
<proteinExistence type="predicted"/>
<dbReference type="RefSeq" id="WP_079345062.1">
    <property type="nucleotide sequence ID" value="NZ_MVAB01000001.1"/>
</dbReference>
<protein>
    <submittedName>
        <fullName evidence="1">Uncharacterized protein</fullName>
    </submittedName>
</protein>
<gene>
    <name evidence="1" type="ORF">BW731_01355</name>
</gene>